<dbReference type="PANTHER" id="PTHR24221:SF503">
    <property type="entry name" value="MITOCHONDRIAL POTASSIUM CHANNEL ATP-BINDING SUBUNIT"/>
    <property type="match status" value="1"/>
</dbReference>
<feature type="domain" description="ABC transporter" evidence="9">
    <location>
        <begin position="311"/>
        <end position="515"/>
    </location>
</feature>
<dbReference type="InterPro" id="IPR036640">
    <property type="entry name" value="ABC1_TM_sf"/>
</dbReference>
<feature type="transmembrane region" description="Helical" evidence="8">
    <location>
        <begin position="252"/>
        <end position="271"/>
    </location>
</feature>
<comment type="subcellular location">
    <subcellularLocation>
        <location evidence="1">Cell membrane</location>
        <topology evidence="1">Multi-pass membrane protein</topology>
    </subcellularLocation>
</comment>
<keyword evidence="3 8" id="KW-0812">Transmembrane</keyword>
<evidence type="ECO:0000256" key="7">
    <source>
        <dbReference type="ARBA" id="ARBA00023136"/>
    </source>
</evidence>
<evidence type="ECO:0000256" key="2">
    <source>
        <dbReference type="ARBA" id="ARBA00005417"/>
    </source>
</evidence>
<feature type="domain" description="ABC transmembrane type-1" evidence="10">
    <location>
        <begin position="2"/>
        <end position="269"/>
    </location>
</feature>
<evidence type="ECO:0000256" key="4">
    <source>
        <dbReference type="ARBA" id="ARBA00022741"/>
    </source>
</evidence>
<evidence type="ECO:0000313" key="11">
    <source>
        <dbReference type="EMBL" id="UWD34286.1"/>
    </source>
</evidence>
<evidence type="ECO:0000259" key="10">
    <source>
        <dbReference type="PROSITE" id="PS50929"/>
    </source>
</evidence>
<evidence type="ECO:0000256" key="1">
    <source>
        <dbReference type="ARBA" id="ARBA00004651"/>
    </source>
</evidence>
<dbReference type="PROSITE" id="PS50893">
    <property type="entry name" value="ABC_TRANSPORTER_2"/>
    <property type="match status" value="1"/>
</dbReference>
<evidence type="ECO:0000256" key="3">
    <source>
        <dbReference type="ARBA" id="ARBA00022692"/>
    </source>
</evidence>
<dbReference type="SUPFAM" id="SSF52540">
    <property type="entry name" value="P-loop containing nucleoside triphosphate hydrolases"/>
    <property type="match status" value="1"/>
</dbReference>
<dbReference type="Pfam" id="PF00005">
    <property type="entry name" value="ABC_tran"/>
    <property type="match status" value="1"/>
</dbReference>
<feature type="transmembrane region" description="Helical" evidence="8">
    <location>
        <begin position="127"/>
        <end position="156"/>
    </location>
</feature>
<dbReference type="SUPFAM" id="SSF90123">
    <property type="entry name" value="ABC transporter transmembrane region"/>
    <property type="match status" value="1"/>
</dbReference>
<dbReference type="InterPro" id="IPR003439">
    <property type="entry name" value="ABC_transporter-like_ATP-bd"/>
</dbReference>
<protein>
    <submittedName>
        <fullName evidence="11">ABC transporter ATP-binding protein/permease</fullName>
    </submittedName>
</protein>
<dbReference type="InterPro" id="IPR027417">
    <property type="entry name" value="P-loop_NTPase"/>
</dbReference>
<evidence type="ECO:0000259" key="9">
    <source>
        <dbReference type="PROSITE" id="PS50893"/>
    </source>
</evidence>
<dbReference type="Gene3D" id="3.40.50.300">
    <property type="entry name" value="P-loop containing nucleotide triphosphate hydrolases"/>
    <property type="match status" value="1"/>
</dbReference>
<dbReference type="InterPro" id="IPR039421">
    <property type="entry name" value="Type_1_exporter"/>
</dbReference>
<keyword evidence="4" id="KW-0547">Nucleotide-binding</keyword>
<organism evidence="11 12">
    <name type="scientific">Mesomycoplasma molare</name>
    <dbReference type="NCBI Taxonomy" id="171288"/>
    <lineage>
        <taxon>Bacteria</taxon>
        <taxon>Bacillati</taxon>
        <taxon>Mycoplasmatota</taxon>
        <taxon>Mycoplasmoidales</taxon>
        <taxon>Metamycoplasmataceae</taxon>
        <taxon>Mesomycoplasma</taxon>
    </lineage>
</organism>
<proteinExistence type="inferred from homology"/>
<keyword evidence="6 8" id="KW-1133">Transmembrane helix</keyword>
<dbReference type="SMART" id="SM00382">
    <property type="entry name" value="AAA"/>
    <property type="match status" value="1"/>
</dbReference>
<accession>A0ABY5TXK3</accession>
<evidence type="ECO:0000256" key="5">
    <source>
        <dbReference type="ARBA" id="ARBA00022840"/>
    </source>
</evidence>
<name>A0ABY5TXK3_9BACT</name>
<dbReference type="PROSITE" id="PS50929">
    <property type="entry name" value="ABC_TM1F"/>
    <property type="match status" value="1"/>
</dbReference>
<comment type="similarity">
    <text evidence="2">Belongs to the ABC transporter superfamily.</text>
</comment>
<sequence length="516" mass="61463">MFTLILLAVLKSIILGISFLFLFKVFDNIINNEKLYSIFIFSLLSLLMTLFNVYLNYLYKIKYKNKLLSIIHKINNEVITKISNSTPKKLEQKTSDNLLYYSYELPNQFLNYFYEPIFLLIEDVSKIIILLFILFYFHWIIGIVCLLLAIILILYFNFSLFKMTKYNYKNIDLEEENRYNIEHYLKIYEDFFFLNKREKWFRCSFSKIKTNQLKMYKNDKKFYLLDFLNQIILSISLIIPIILIATFSYYQIFNFTSSIFLISIITISFWLKTVVDIYRTIPAFKIAKDVKMEMKSFININKFNSEQEKNINFQSLEIRKSLLANFQELNLKLNLGEKLLITGKSGIGKSMLLKLITKSEELDYKGEIFWNDINIKLIQPEEIVKNITFLDSNNIVLQDSIINNITLYEKDYNIEEVKNILKILDLDIDLNLNAKNLSEGQKQKILLARVIFSKKQKIIILDETFNNIDKETAKKVREIIMKKSLIYIEVSHNLDLEKHNFDKVIELKDEKDHFKR</sequence>
<dbReference type="Gene3D" id="1.20.1560.10">
    <property type="entry name" value="ABC transporter type 1, transmembrane domain"/>
    <property type="match status" value="1"/>
</dbReference>
<gene>
    <name evidence="11" type="ORF">NX772_00440</name>
</gene>
<evidence type="ECO:0000256" key="8">
    <source>
        <dbReference type="SAM" id="Phobius"/>
    </source>
</evidence>
<feature type="transmembrane region" description="Helical" evidence="8">
    <location>
        <begin position="35"/>
        <end position="59"/>
    </location>
</feature>
<dbReference type="PANTHER" id="PTHR24221">
    <property type="entry name" value="ATP-BINDING CASSETTE SUB-FAMILY B"/>
    <property type="match status" value="1"/>
</dbReference>
<evidence type="ECO:0000313" key="12">
    <source>
        <dbReference type="Proteomes" id="UP001058364"/>
    </source>
</evidence>
<keyword evidence="5 11" id="KW-0067">ATP-binding</keyword>
<keyword evidence="12" id="KW-1185">Reference proteome</keyword>
<reference evidence="11" key="1">
    <citation type="submission" date="2022-08" db="EMBL/GenBank/DDBJ databases">
        <title>Complete genome sequence of Mycoplasma molare type strain H 542.</title>
        <authorList>
            <person name="Spergser J."/>
        </authorList>
    </citation>
    <scope>NUCLEOTIDE SEQUENCE</scope>
    <source>
        <strain evidence="11">H 542</strain>
    </source>
</reference>
<evidence type="ECO:0000256" key="6">
    <source>
        <dbReference type="ARBA" id="ARBA00022989"/>
    </source>
</evidence>
<dbReference type="GO" id="GO:0005524">
    <property type="term" value="F:ATP binding"/>
    <property type="evidence" value="ECO:0007669"/>
    <property type="project" value="UniProtKB-KW"/>
</dbReference>
<dbReference type="EMBL" id="CP103423">
    <property type="protein sequence ID" value="UWD34286.1"/>
    <property type="molecule type" value="Genomic_DNA"/>
</dbReference>
<dbReference type="InterPro" id="IPR011527">
    <property type="entry name" value="ABC1_TM_dom"/>
</dbReference>
<feature type="transmembrane region" description="Helical" evidence="8">
    <location>
        <begin position="222"/>
        <end position="246"/>
    </location>
</feature>
<dbReference type="Proteomes" id="UP001058364">
    <property type="component" value="Chromosome"/>
</dbReference>
<feature type="transmembrane region" description="Helical" evidence="8">
    <location>
        <begin position="6"/>
        <end position="23"/>
    </location>
</feature>
<dbReference type="InterPro" id="IPR003593">
    <property type="entry name" value="AAA+_ATPase"/>
</dbReference>
<keyword evidence="7 8" id="KW-0472">Membrane</keyword>
<dbReference type="RefSeq" id="WP_259429383.1">
    <property type="nucleotide sequence ID" value="NZ_CP103423.1"/>
</dbReference>